<dbReference type="InterPro" id="IPR002035">
    <property type="entry name" value="VWF_A"/>
</dbReference>
<gene>
    <name evidence="2" type="ORF">UFOPK2292_00365</name>
</gene>
<dbReference type="InterPro" id="IPR036465">
    <property type="entry name" value="vWFA_dom_sf"/>
</dbReference>
<dbReference type="Gene3D" id="3.40.50.410">
    <property type="entry name" value="von Willebrand factor, type A domain"/>
    <property type="match status" value="1"/>
</dbReference>
<dbReference type="CDD" id="cd00198">
    <property type="entry name" value="vWFA"/>
    <property type="match status" value="1"/>
</dbReference>
<protein>
    <submittedName>
        <fullName evidence="2">Unannotated protein</fullName>
    </submittedName>
</protein>
<dbReference type="SMART" id="SM00327">
    <property type="entry name" value="VWA"/>
    <property type="match status" value="1"/>
</dbReference>
<dbReference type="Pfam" id="PF13519">
    <property type="entry name" value="VWA_2"/>
    <property type="match status" value="1"/>
</dbReference>
<reference evidence="2" key="1">
    <citation type="submission" date="2020-05" db="EMBL/GenBank/DDBJ databases">
        <authorList>
            <person name="Chiriac C."/>
            <person name="Salcher M."/>
            <person name="Ghai R."/>
            <person name="Kavagutti S V."/>
        </authorList>
    </citation>
    <scope>NUCLEOTIDE SEQUENCE</scope>
</reference>
<feature type="domain" description="VWFA" evidence="1">
    <location>
        <begin position="475"/>
        <end position="657"/>
    </location>
</feature>
<sequence>MVSRFNYSRWDGTQRGFEFDAQSIVDEITDDLLYHGDVNAALRRLMQEGMRNERGDQLMGLREMMQRLRERREEIKDRGDLGGVYSEISAELDDLVDEERHAIDEALMSAEQSGDQRRAEVAKESAQERNFRLDMLPSDLAGKINELEHYDFQSSESKQRFEALLEKLRQQIMQQMLDQMSGAVENLTPQDIQRMKDMMAALNEMLESRERGEDPKFEQFMENFGDFFPENPETLDELLEIMAQRMANAQAMLNSMTPEQRDQMRQLSEKLLEDMDLRWQMDQLSQKLQGMFPQKGWGQSHEFTGDEPMGFSQAMQAMQELGELDQLDNLLRNASSPSALAEADLDRVREMLGEDAAKSLEQMAQLTKKLKDSGLIDQVEGKLELTPSGLRKIGANALRDVFGSLEKDRLGQHQVERLGVGHERTYDTKPYEYGDPFQLDLQRTLRNALQRQGSTVPLKLSADDFEIEQTEHLTRSSTVLMLDLSLSMPMRDYFLPAKKVAMALHSLMSTQFPRDYLGIVGFSEVARELTPQQLPEVSWDFVYGTNMQHGFMLARKMLSRQSGTKQIIMITDGEPTAHISKSGDVFFNYPPVRETVEATLSEVMRATREGIRINTFMLDASHALQAFIEQLTAINHGRAFFTSPENLGEYLLVDFIEHKRQLSRRRGSRRAS</sequence>
<dbReference type="EMBL" id="CAEZWU010000038">
    <property type="protein sequence ID" value="CAB4662741.1"/>
    <property type="molecule type" value="Genomic_DNA"/>
</dbReference>
<accession>A0A6J6LLX5</accession>
<dbReference type="AlphaFoldDB" id="A0A6J6LLX5"/>
<evidence type="ECO:0000313" key="2">
    <source>
        <dbReference type="EMBL" id="CAB4662741.1"/>
    </source>
</evidence>
<evidence type="ECO:0000259" key="1">
    <source>
        <dbReference type="SMART" id="SM00327"/>
    </source>
</evidence>
<name>A0A6J6LLX5_9ZZZZ</name>
<organism evidence="2">
    <name type="scientific">freshwater metagenome</name>
    <dbReference type="NCBI Taxonomy" id="449393"/>
    <lineage>
        <taxon>unclassified sequences</taxon>
        <taxon>metagenomes</taxon>
        <taxon>ecological metagenomes</taxon>
    </lineage>
</organism>
<proteinExistence type="predicted"/>
<dbReference type="SUPFAM" id="SSF53300">
    <property type="entry name" value="vWA-like"/>
    <property type="match status" value="1"/>
</dbReference>